<comment type="caution">
    <text evidence="2">The sequence shown here is derived from an EMBL/GenBank/DDBJ whole genome shotgun (WGS) entry which is preliminary data.</text>
</comment>
<accession>A0A917YM86</accession>
<dbReference type="PROSITE" id="PS51977">
    <property type="entry name" value="WGR"/>
    <property type="match status" value="1"/>
</dbReference>
<organism evidence="2 3">
    <name type="scientific">Gemmobacter aquaticus</name>
    <dbReference type="NCBI Taxonomy" id="490185"/>
    <lineage>
        <taxon>Bacteria</taxon>
        <taxon>Pseudomonadati</taxon>
        <taxon>Pseudomonadota</taxon>
        <taxon>Alphaproteobacteria</taxon>
        <taxon>Rhodobacterales</taxon>
        <taxon>Paracoccaceae</taxon>
        <taxon>Gemmobacter</taxon>
    </lineage>
</organism>
<dbReference type="CDD" id="cd07996">
    <property type="entry name" value="WGR_MMR_like"/>
    <property type="match status" value="1"/>
</dbReference>
<reference evidence="2 3" key="1">
    <citation type="journal article" date="2014" name="Int. J. Syst. Evol. Microbiol.">
        <title>Complete genome sequence of Corynebacterium casei LMG S-19264T (=DSM 44701T), isolated from a smear-ripened cheese.</title>
        <authorList>
            <consortium name="US DOE Joint Genome Institute (JGI-PGF)"/>
            <person name="Walter F."/>
            <person name="Albersmeier A."/>
            <person name="Kalinowski J."/>
            <person name="Ruckert C."/>
        </authorList>
    </citation>
    <scope>NUCLEOTIDE SEQUENCE [LARGE SCALE GENOMIC DNA]</scope>
    <source>
        <strain evidence="2 3">CGMCC 1.7029</strain>
    </source>
</reference>
<dbReference type="Pfam" id="PF05406">
    <property type="entry name" value="WGR"/>
    <property type="match status" value="1"/>
</dbReference>
<dbReference type="InterPro" id="IPR008893">
    <property type="entry name" value="WGR_domain"/>
</dbReference>
<proteinExistence type="predicted"/>
<protein>
    <recommendedName>
        <fullName evidence="1">WGR domain-containing protein</fullName>
    </recommendedName>
</protein>
<dbReference type="EMBL" id="BMLP01000008">
    <property type="protein sequence ID" value="GGO36843.1"/>
    <property type="molecule type" value="Genomic_DNA"/>
</dbReference>
<feature type="domain" description="WGR" evidence="1">
    <location>
        <begin position="1"/>
        <end position="77"/>
    </location>
</feature>
<sequence>MFLQLLHRIDPDLHMARYYRVEVSRDLFGVITLERRWGRIGGRGQSCRVAYPTIDHAQEAALKLIRTKARRGYCPAM</sequence>
<dbReference type="Gene3D" id="2.20.140.10">
    <property type="entry name" value="WGR domain"/>
    <property type="match status" value="1"/>
</dbReference>
<gene>
    <name evidence="2" type="ORF">GCM10010991_31480</name>
</gene>
<dbReference type="Proteomes" id="UP000598196">
    <property type="component" value="Unassembled WGS sequence"/>
</dbReference>
<dbReference type="OrthoDB" id="5801306at2"/>
<dbReference type="SUPFAM" id="SSF142921">
    <property type="entry name" value="WGR domain-like"/>
    <property type="match status" value="1"/>
</dbReference>
<dbReference type="InterPro" id="IPR049809">
    <property type="entry name" value="YehF/YfeS-like_WGR"/>
</dbReference>
<dbReference type="InterPro" id="IPR036930">
    <property type="entry name" value="WGR_dom_sf"/>
</dbReference>
<evidence type="ECO:0000259" key="1">
    <source>
        <dbReference type="PROSITE" id="PS51977"/>
    </source>
</evidence>
<name>A0A917YM86_9RHOB</name>
<keyword evidence="3" id="KW-1185">Reference proteome</keyword>
<dbReference type="RefSeq" id="WP_146288028.1">
    <property type="nucleotide sequence ID" value="NZ_BMLP01000008.1"/>
</dbReference>
<dbReference type="AlphaFoldDB" id="A0A917YM86"/>
<evidence type="ECO:0000313" key="2">
    <source>
        <dbReference type="EMBL" id="GGO36843.1"/>
    </source>
</evidence>
<evidence type="ECO:0000313" key="3">
    <source>
        <dbReference type="Proteomes" id="UP000598196"/>
    </source>
</evidence>
<dbReference type="SMART" id="SM00773">
    <property type="entry name" value="WGR"/>
    <property type="match status" value="1"/>
</dbReference>